<keyword evidence="3" id="KW-1185">Reference proteome</keyword>
<gene>
    <name evidence="2" type="ORF">BDV33DRAFT_72387</name>
</gene>
<dbReference type="AlphaFoldDB" id="A0A5N6EZ82"/>
<feature type="transmembrane region" description="Helical" evidence="1">
    <location>
        <begin position="44"/>
        <end position="69"/>
    </location>
</feature>
<proteinExistence type="predicted"/>
<dbReference type="Proteomes" id="UP000326799">
    <property type="component" value="Unassembled WGS sequence"/>
</dbReference>
<organism evidence="2 3">
    <name type="scientific">Aspergillus novoparasiticus</name>
    <dbReference type="NCBI Taxonomy" id="986946"/>
    <lineage>
        <taxon>Eukaryota</taxon>
        <taxon>Fungi</taxon>
        <taxon>Dikarya</taxon>
        <taxon>Ascomycota</taxon>
        <taxon>Pezizomycotina</taxon>
        <taxon>Eurotiomycetes</taxon>
        <taxon>Eurotiomycetidae</taxon>
        <taxon>Eurotiales</taxon>
        <taxon>Aspergillaceae</taxon>
        <taxon>Aspergillus</taxon>
        <taxon>Aspergillus subgen. Circumdati</taxon>
    </lineage>
</organism>
<accession>A0A5N6EZ82</accession>
<dbReference type="EMBL" id="ML733417">
    <property type="protein sequence ID" value="KAB8221840.1"/>
    <property type="molecule type" value="Genomic_DNA"/>
</dbReference>
<reference evidence="2 3" key="1">
    <citation type="submission" date="2019-04" db="EMBL/GenBank/DDBJ databases">
        <title>Fungal friends and foes A comparative genomics study of 23 Aspergillus species from section Flavi.</title>
        <authorList>
            <consortium name="DOE Joint Genome Institute"/>
            <person name="Kjaerbolling I."/>
            <person name="Vesth T.C."/>
            <person name="Frisvad J.C."/>
            <person name="Nybo J.L."/>
            <person name="Theobald S."/>
            <person name="Kildgaard S."/>
            <person name="Petersen T.I."/>
            <person name="Kuo A."/>
            <person name="Sato A."/>
            <person name="Lyhne E.K."/>
            <person name="Kogle M.E."/>
            <person name="Wiebenga A."/>
            <person name="Kun R.S."/>
            <person name="Lubbers R.J."/>
            <person name="Makela M.R."/>
            <person name="Barry K."/>
            <person name="Chovatia M."/>
            <person name="Clum A."/>
            <person name="Daum C."/>
            <person name="Haridas S."/>
            <person name="He G."/>
            <person name="LaButti K."/>
            <person name="Lipzen A."/>
            <person name="Mondo S."/>
            <person name="Pangilinan J."/>
            <person name="Riley R."/>
            <person name="Salamov A."/>
            <person name="Simmons B.A."/>
            <person name="Magnuson J.K."/>
            <person name="Henrissat B."/>
            <person name="Mortensen U.H."/>
            <person name="Larsen T.O."/>
            <person name="De vries R.P."/>
            <person name="Grigoriev I.V."/>
            <person name="Machida M."/>
            <person name="Baker S.E."/>
            <person name="Andersen M.R."/>
        </authorList>
    </citation>
    <scope>NUCLEOTIDE SEQUENCE [LARGE SCALE GENOMIC DNA]</scope>
    <source>
        <strain evidence="2 3">CBS 126849</strain>
    </source>
</reference>
<name>A0A5N6EZ82_9EURO</name>
<keyword evidence="1" id="KW-0472">Membrane</keyword>
<evidence type="ECO:0000256" key="1">
    <source>
        <dbReference type="SAM" id="Phobius"/>
    </source>
</evidence>
<evidence type="ECO:0000313" key="3">
    <source>
        <dbReference type="Proteomes" id="UP000326799"/>
    </source>
</evidence>
<keyword evidence="1" id="KW-1133">Transmembrane helix</keyword>
<protein>
    <submittedName>
        <fullName evidence="2">Uncharacterized protein</fullName>
    </submittedName>
</protein>
<evidence type="ECO:0000313" key="2">
    <source>
        <dbReference type="EMBL" id="KAB8221840.1"/>
    </source>
</evidence>
<sequence length="98" mass="11410">MVTFRTKHYRSCGILVSKPRQLEGGDHNLSASYKHHYAYQRRRIFFSIFLSHAMGVALRDSAFYLAYIYPDANKTDHLTHKHETIKDSLIQISKADSH</sequence>
<keyword evidence="1" id="KW-0812">Transmembrane</keyword>